<evidence type="ECO:0000313" key="2">
    <source>
        <dbReference type="Proteomes" id="UP001487740"/>
    </source>
</evidence>
<evidence type="ECO:0000313" key="1">
    <source>
        <dbReference type="EMBL" id="KAK8390620.1"/>
    </source>
</evidence>
<organism evidence="1 2">
    <name type="scientific">Scylla paramamosain</name>
    <name type="common">Mud crab</name>
    <dbReference type="NCBI Taxonomy" id="85552"/>
    <lineage>
        <taxon>Eukaryota</taxon>
        <taxon>Metazoa</taxon>
        <taxon>Ecdysozoa</taxon>
        <taxon>Arthropoda</taxon>
        <taxon>Crustacea</taxon>
        <taxon>Multicrustacea</taxon>
        <taxon>Malacostraca</taxon>
        <taxon>Eumalacostraca</taxon>
        <taxon>Eucarida</taxon>
        <taxon>Decapoda</taxon>
        <taxon>Pleocyemata</taxon>
        <taxon>Brachyura</taxon>
        <taxon>Eubrachyura</taxon>
        <taxon>Portunoidea</taxon>
        <taxon>Portunidae</taxon>
        <taxon>Portuninae</taxon>
        <taxon>Scylla</taxon>
    </lineage>
</organism>
<protein>
    <submittedName>
        <fullName evidence="1">Uncharacterized protein</fullName>
    </submittedName>
</protein>
<accession>A0AAW0TSZ7</accession>
<dbReference type="EMBL" id="JARAKH010000025">
    <property type="protein sequence ID" value="KAK8390620.1"/>
    <property type="molecule type" value="Genomic_DNA"/>
</dbReference>
<gene>
    <name evidence="1" type="ORF">O3P69_010365</name>
</gene>
<keyword evidence="2" id="KW-1185">Reference proteome</keyword>
<proteinExistence type="predicted"/>
<sequence>MPCALAEHSLSPQYLQDSVARSTVLSIYNVATALKDAKLLLRCIKTVRESGTELLVSAAVGELERPALASLLKHLKHVPHSLVFRCIITWGQVRIASRGVDPNRSLLKEEVEEFLPRVSFLAMSTQDFVAHVMPSGVFSPGEDLAILLNMAGYKVNLPQECLGGGGGGGGGEEDSGGGGGGLRYQASSALLNGGQDEGASIKIMREIRRGGARLLHELWAWAWLVTWGRGTRHAHLTKLRAAVVLRRGDWRRRSGMQLLSNSSARSLGNSSYSTAVTLPERLYTRCIPISQGKQSTGVG</sequence>
<comment type="caution">
    <text evidence="1">The sequence shown here is derived from an EMBL/GenBank/DDBJ whole genome shotgun (WGS) entry which is preliminary data.</text>
</comment>
<reference evidence="1 2" key="1">
    <citation type="submission" date="2023-03" db="EMBL/GenBank/DDBJ databases">
        <title>High-quality genome of Scylla paramamosain provides insights in environmental adaptation.</title>
        <authorList>
            <person name="Zhang L."/>
        </authorList>
    </citation>
    <scope>NUCLEOTIDE SEQUENCE [LARGE SCALE GENOMIC DNA]</scope>
    <source>
        <strain evidence="1">LZ_2023a</strain>
        <tissue evidence="1">Muscle</tissue>
    </source>
</reference>
<dbReference type="Proteomes" id="UP001487740">
    <property type="component" value="Unassembled WGS sequence"/>
</dbReference>
<dbReference type="AlphaFoldDB" id="A0AAW0TSZ7"/>
<name>A0AAW0TSZ7_SCYPA</name>